<keyword evidence="3" id="KW-0378">Hydrolase</keyword>
<dbReference type="Gene3D" id="3.40.50.300">
    <property type="entry name" value="P-loop containing nucleotide triphosphate hydrolases"/>
    <property type="match status" value="1"/>
</dbReference>
<dbReference type="AlphaFoldDB" id="A0A9P4HYC7"/>
<dbReference type="GO" id="GO:0005524">
    <property type="term" value="F:ATP binding"/>
    <property type="evidence" value="ECO:0007669"/>
    <property type="project" value="InterPro"/>
</dbReference>
<gene>
    <name evidence="3" type="ORF">K490DRAFT_36243</name>
</gene>
<proteinExistence type="predicted"/>
<dbReference type="Pfam" id="PF22942">
    <property type="entry name" value="DUF7025"/>
    <property type="match status" value="1"/>
</dbReference>
<feature type="region of interest" description="Disordered" evidence="1">
    <location>
        <begin position="364"/>
        <end position="400"/>
    </location>
</feature>
<dbReference type="Proteomes" id="UP000799776">
    <property type="component" value="Unassembled WGS sequence"/>
</dbReference>
<name>A0A9P4HYC7_9PEZI</name>
<dbReference type="PANTHER" id="PTHR46411:SF3">
    <property type="entry name" value="AAA+ ATPASE DOMAIN-CONTAINING PROTEIN"/>
    <property type="match status" value="1"/>
</dbReference>
<reference evidence="3" key="1">
    <citation type="journal article" date="2020" name="Stud. Mycol.">
        <title>101 Dothideomycetes genomes: a test case for predicting lifestyles and emergence of pathogens.</title>
        <authorList>
            <person name="Haridas S."/>
            <person name="Albert R."/>
            <person name="Binder M."/>
            <person name="Bloem J."/>
            <person name="Labutti K."/>
            <person name="Salamov A."/>
            <person name="Andreopoulos B."/>
            <person name="Baker S."/>
            <person name="Barry K."/>
            <person name="Bills G."/>
            <person name="Bluhm B."/>
            <person name="Cannon C."/>
            <person name="Castanera R."/>
            <person name="Culley D."/>
            <person name="Daum C."/>
            <person name="Ezra D."/>
            <person name="Gonzalez J."/>
            <person name="Henrissat B."/>
            <person name="Kuo A."/>
            <person name="Liang C."/>
            <person name="Lipzen A."/>
            <person name="Lutzoni F."/>
            <person name="Magnuson J."/>
            <person name="Mondo S."/>
            <person name="Nolan M."/>
            <person name="Ohm R."/>
            <person name="Pangilinan J."/>
            <person name="Park H.-J."/>
            <person name="Ramirez L."/>
            <person name="Alfaro M."/>
            <person name="Sun H."/>
            <person name="Tritt A."/>
            <person name="Yoshinaga Y."/>
            <person name="Zwiers L.-H."/>
            <person name="Turgeon B."/>
            <person name="Goodwin S."/>
            <person name="Spatafora J."/>
            <person name="Crous P."/>
            <person name="Grigoriev I."/>
        </authorList>
    </citation>
    <scope>NUCLEOTIDE SEQUENCE</scope>
    <source>
        <strain evidence="3">CBS 121410</strain>
    </source>
</reference>
<evidence type="ECO:0000313" key="4">
    <source>
        <dbReference type="Proteomes" id="UP000799776"/>
    </source>
</evidence>
<feature type="compositionally biased region" description="Basic and acidic residues" evidence="1">
    <location>
        <begin position="8"/>
        <end position="23"/>
    </location>
</feature>
<evidence type="ECO:0000256" key="1">
    <source>
        <dbReference type="SAM" id="MobiDB-lite"/>
    </source>
</evidence>
<dbReference type="InterPro" id="IPR003593">
    <property type="entry name" value="AAA+_ATPase"/>
</dbReference>
<feature type="compositionally biased region" description="Acidic residues" evidence="1">
    <location>
        <begin position="384"/>
        <end position="396"/>
    </location>
</feature>
<dbReference type="SMART" id="SM00382">
    <property type="entry name" value="AAA"/>
    <property type="match status" value="1"/>
</dbReference>
<comment type="caution">
    <text evidence="3">The sequence shown here is derived from an EMBL/GenBank/DDBJ whole genome shotgun (WGS) entry which is preliminary data.</text>
</comment>
<feature type="region of interest" description="Disordered" evidence="1">
    <location>
        <begin position="1"/>
        <end position="23"/>
    </location>
</feature>
<organism evidence="3 4">
    <name type="scientific">Saccharata proteae CBS 121410</name>
    <dbReference type="NCBI Taxonomy" id="1314787"/>
    <lineage>
        <taxon>Eukaryota</taxon>
        <taxon>Fungi</taxon>
        <taxon>Dikarya</taxon>
        <taxon>Ascomycota</taxon>
        <taxon>Pezizomycotina</taxon>
        <taxon>Dothideomycetes</taxon>
        <taxon>Dothideomycetes incertae sedis</taxon>
        <taxon>Botryosphaeriales</taxon>
        <taxon>Saccharataceae</taxon>
        <taxon>Saccharata</taxon>
    </lineage>
</organism>
<dbReference type="OrthoDB" id="10042665at2759"/>
<dbReference type="SUPFAM" id="SSF52540">
    <property type="entry name" value="P-loop containing nucleoside triphosphate hydrolases"/>
    <property type="match status" value="1"/>
</dbReference>
<evidence type="ECO:0000259" key="2">
    <source>
        <dbReference type="SMART" id="SM00382"/>
    </source>
</evidence>
<dbReference type="InterPro" id="IPR003959">
    <property type="entry name" value="ATPase_AAA_core"/>
</dbReference>
<dbReference type="InterPro" id="IPR027417">
    <property type="entry name" value="P-loop_NTPase"/>
</dbReference>
<feature type="domain" description="AAA+ ATPase" evidence="2">
    <location>
        <begin position="479"/>
        <end position="604"/>
    </location>
</feature>
<dbReference type="GO" id="GO:0016887">
    <property type="term" value="F:ATP hydrolysis activity"/>
    <property type="evidence" value="ECO:0007669"/>
    <property type="project" value="InterPro"/>
</dbReference>
<evidence type="ECO:0000313" key="3">
    <source>
        <dbReference type="EMBL" id="KAF2090153.1"/>
    </source>
</evidence>
<feature type="compositionally biased region" description="Acidic residues" evidence="1">
    <location>
        <begin position="365"/>
        <end position="376"/>
    </location>
</feature>
<dbReference type="EMBL" id="ML978713">
    <property type="protein sequence ID" value="KAF2090153.1"/>
    <property type="molecule type" value="Genomic_DNA"/>
</dbReference>
<dbReference type="Pfam" id="PF00004">
    <property type="entry name" value="AAA"/>
    <property type="match status" value="1"/>
</dbReference>
<keyword evidence="4" id="KW-1185">Reference proteome</keyword>
<dbReference type="InterPro" id="IPR054289">
    <property type="entry name" value="DUF7025"/>
</dbReference>
<dbReference type="CDD" id="cd19481">
    <property type="entry name" value="RecA-like_protease"/>
    <property type="match status" value="1"/>
</dbReference>
<dbReference type="PANTHER" id="PTHR46411">
    <property type="entry name" value="FAMILY ATPASE, PUTATIVE-RELATED"/>
    <property type="match status" value="1"/>
</dbReference>
<sequence>MTLRARLGAHDEANEEAHGKVDQKLKETIDPSELGMEAEFKLVYAGKEDKKGRFQWQDTIPEDVGVAVENAETAKCAVLVRKVKNHGDARKVLSIHSLVIQSPLLKELLKVVLKDYPGLMPGLNRLELSGNFAPVIHRWAKLREAIDAFDASDEEQRESRIHGELLYGILQSEFKDLIDDTQDMMSKGVMTYENLWVMFEPGHVLYARIDGQETGLKLDYTAHGEDLRGEKFLMVYCKYIEWDGTKFGLNKLGIKIFMYEGIRRITSLPIYPLQYHSEQTALRQRLLDRGAKAEGLAGTHYKAYAGMGWKKGAEPGTKDKFSIKGRVVIDAYGWNRFNPGSAVYTTAVHNNPVVALLNEWRMREGDEDPESEESDHEEEHVGDDMPESGNFAEEEQGDGRAPLTEEQKLILSPLVRGYSLQTKQWLNFFVNSVKEIEWQKDAFKSLVLPDNQKELILGFAETQRNSKAYFDDVIEGKGKGIIILLCGPPGVGKTLTAESVAEEMRAPLYMMSSGDLGLDPRSIESKLQGILEMCTKWNAILLLDEADVFLEARSLHELERNKLVTVFLRLLEYYEGIMFLTTNRVNTIDPAFQSRIHISLEYSELSIESRRTVWTNFLAASPQAHKITQRNLDSLALMNMNGRQIKNILKTAQLLASRKQATLEYEHIVTVLDVTQHLHNTNRESERTRSSLFS</sequence>
<protein>
    <submittedName>
        <fullName evidence="3">P-loop containing nucleoside triphosphate hydrolase protein</fullName>
    </submittedName>
</protein>
<accession>A0A9P4HYC7</accession>